<organism evidence="1 2">
    <name type="scientific">Rotaria socialis</name>
    <dbReference type="NCBI Taxonomy" id="392032"/>
    <lineage>
        <taxon>Eukaryota</taxon>
        <taxon>Metazoa</taxon>
        <taxon>Spiralia</taxon>
        <taxon>Gnathifera</taxon>
        <taxon>Rotifera</taxon>
        <taxon>Eurotatoria</taxon>
        <taxon>Bdelloidea</taxon>
        <taxon>Philodinida</taxon>
        <taxon>Philodinidae</taxon>
        <taxon>Rotaria</taxon>
    </lineage>
</organism>
<protein>
    <submittedName>
        <fullName evidence="1">Uncharacterized protein</fullName>
    </submittedName>
</protein>
<dbReference type="EMBL" id="CAJOBR010029894">
    <property type="protein sequence ID" value="CAF4988364.1"/>
    <property type="molecule type" value="Genomic_DNA"/>
</dbReference>
<name>A0A821ZXF6_9BILA</name>
<feature type="non-terminal residue" evidence="1">
    <location>
        <position position="35"/>
    </location>
</feature>
<accession>A0A821ZXF6</accession>
<evidence type="ECO:0000313" key="2">
    <source>
        <dbReference type="Proteomes" id="UP000663848"/>
    </source>
</evidence>
<dbReference type="Proteomes" id="UP000663848">
    <property type="component" value="Unassembled WGS sequence"/>
</dbReference>
<dbReference type="AlphaFoldDB" id="A0A821ZXF6"/>
<gene>
    <name evidence="1" type="ORF">QYT958_LOCUS36841</name>
</gene>
<sequence length="35" mass="3909">MTDQYPSTFIQEYPTKIAFLIDCANGLNSVALTSR</sequence>
<evidence type="ECO:0000313" key="1">
    <source>
        <dbReference type="EMBL" id="CAF4988364.1"/>
    </source>
</evidence>
<comment type="caution">
    <text evidence="1">The sequence shown here is derived from an EMBL/GenBank/DDBJ whole genome shotgun (WGS) entry which is preliminary data.</text>
</comment>
<proteinExistence type="predicted"/>
<reference evidence="1" key="1">
    <citation type="submission" date="2021-02" db="EMBL/GenBank/DDBJ databases">
        <authorList>
            <person name="Nowell W R."/>
        </authorList>
    </citation>
    <scope>NUCLEOTIDE SEQUENCE</scope>
</reference>